<dbReference type="HOGENOM" id="CLU_1698520_0_0_1"/>
<proteinExistence type="predicted"/>
<name>D8TFL6_SELML</name>
<sequence length="155" mass="17810">MQITVAQWKAKAKKESHKVWKGVVLPKWKAGTKKRWTVKEEFYYIMPQSVQLTDVPHSDPRFRKLGDVHDCLAVFDDLLLEEPATVVKGELKTCCGTKLKGDRCKNKALVPDEAYYCPHHANQRNQAIKPTCLVIHVFVLTPSRELVRIYCKASF</sequence>
<dbReference type="Proteomes" id="UP000001514">
    <property type="component" value="Unassembled WGS sequence"/>
</dbReference>
<dbReference type="Gramene" id="EFJ04551">
    <property type="protein sequence ID" value="EFJ04551"/>
    <property type="gene ID" value="SELMODRAFT_432309"/>
</dbReference>
<organism evidence="2">
    <name type="scientific">Selaginella moellendorffii</name>
    <name type="common">Spikemoss</name>
    <dbReference type="NCBI Taxonomy" id="88036"/>
    <lineage>
        <taxon>Eukaryota</taxon>
        <taxon>Viridiplantae</taxon>
        <taxon>Streptophyta</taxon>
        <taxon>Embryophyta</taxon>
        <taxon>Tracheophyta</taxon>
        <taxon>Lycopodiopsida</taxon>
        <taxon>Selaginellales</taxon>
        <taxon>Selaginellaceae</taxon>
        <taxon>Selaginella</taxon>
    </lineage>
</organism>
<dbReference type="KEGG" id="smo:SELMODRAFT_432309"/>
<protein>
    <submittedName>
        <fullName evidence="1">Uncharacterized protein</fullName>
    </submittedName>
</protein>
<evidence type="ECO:0000313" key="1">
    <source>
        <dbReference type="EMBL" id="EFJ04551.1"/>
    </source>
</evidence>
<dbReference type="EMBL" id="GL377809">
    <property type="protein sequence ID" value="EFJ04551.1"/>
    <property type="molecule type" value="Genomic_DNA"/>
</dbReference>
<gene>
    <name evidence="1" type="ORF">SELMODRAFT_432309</name>
</gene>
<dbReference type="AlphaFoldDB" id="D8TFL6"/>
<evidence type="ECO:0000313" key="2">
    <source>
        <dbReference type="Proteomes" id="UP000001514"/>
    </source>
</evidence>
<keyword evidence="2" id="KW-1185">Reference proteome</keyword>
<dbReference type="InParanoid" id="D8TFL6"/>
<accession>D8TFL6</accession>
<reference evidence="1 2" key="1">
    <citation type="journal article" date="2011" name="Science">
        <title>The Selaginella genome identifies genetic changes associated with the evolution of vascular plants.</title>
        <authorList>
            <person name="Banks J.A."/>
            <person name="Nishiyama T."/>
            <person name="Hasebe M."/>
            <person name="Bowman J.L."/>
            <person name="Gribskov M."/>
            <person name="dePamphilis C."/>
            <person name="Albert V.A."/>
            <person name="Aono N."/>
            <person name="Aoyama T."/>
            <person name="Ambrose B.A."/>
            <person name="Ashton N.W."/>
            <person name="Axtell M.J."/>
            <person name="Barker E."/>
            <person name="Barker M.S."/>
            <person name="Bennetzen J.L."/>
            <person name="Bonawitz N.D."/>
            <person name="Chapple C."/>
            <person name="Cheng C."/>
            <person name="Correa L.G."/>
            <person name="Dacre M."/>
            <person name="DeBarry J."/>
            <person name="Dreyer I."/>
            <person name="Elias M."/>
            <person name="Engstrom E.M."/>
            <person name="Estelle M."/>
            <person name="Feng L."/>
            <person name="Finet C."/>
            <person name="Floyd S.K."/>
            <person name="Frommer W.B."/>
            <person name="Fujita T."/>
            <person name="Gramzow L."/>
            <person name="Gutensohn M."/>
            <person name="Harholt J."/>
            <person name="Hattori M."/>
            <person name="Heyl A."/>
            <person name="Hirai T."/>
            <person name="Hiwatashi Y."/>
            <person name="Ishikawa M."/>
            <person name="Iwata M."/>
            <person name="Karol K.G."/>
            <person name="Koehler B."/>
            <person name="Kolukisaoglu U."/>
            <person name="Kubo M."/>
            <person name="Kurata T."/>
            <person name="Lalonde S."/>
            <person name="Li K."/>
            <person name="Li Y."/>
            <person name="Litt A."/>
            <person name="Lyons E."/>
            <person name="Manning G."/>
            <person name="Maruyama T."/>
            <person name="Michael T.P."/>
            <person name="Mikami K."/>
            <person name="Miyazaki S."/>
            <person name="Morinaga S."/>
            <person name="Murata T."/>
            <person name="Mueller-Roeber B."/>
            <person name="Nelson D.R."/>
            <person name="Obara M."/>
            <person name="Oguri Y."/>
            <person name="Olmstead R.G."/>
            <person name="Onodera N."/>
            <person name="Petersen B.L."/>
            <person name="Pils B."/>
            <person name="Prigge M."/>
            <person name="Rensing S.A."/>
            <person name="Riano-Pachon D.M."/>
            <person name="Roberts A.W."/>
            <person name="Sato Y."/>
            <person name="Scheller H.V."/>
            <person name="Schulz B."/>
            <person name="Schulz C."/>
            <person name="Shakirov E.V."/>
            <person name="Shibagaki N."/>
            <person name="Shinohara N."/>
            <person name="Shippen D.E."/>
            <person name="Soerensen I."/>
            <person name="Sotooka R."/>
            <person name="Sugimoto N."/>
            <person name="Sugita M."/>
            <person name="Sumikawa N."/>
            <person name="Tanurdzic M."/>
            <person name="Theissen G."/>
            <person name="Ulvskov P."/>
            <person name="Wakazuki S."/>
            <person name="Weng J.K."/>
            <person name="Willats W.W."/>
            <person name="Wipf D."/>
            <person name="Wolf P.G."/>
            <person name="Yang L."/>
            <person name="Zimmer A.D."/>
            <person name="Zhu Q."/>
            <person name="Mitros T."/>
            <person name="Hellsten U."/>
            <person name="Loque D."/>
            <person name="Otillar R."/>
            <person name="Salamov A."/>
            <person name="Schmutz J."/>
            <person name="Shapiro H."/>
            <person name="Lindquist E."/>
            <person name="Lucas S."/>
            <person name="Rokhsar D."/>
            <person name="Grigoriev I.V."/>
        </authorList>
    </citation>
    <scope>NUCLEOTIDE SEQUENCE [LARGE SCALE GENOMIC DNA]</scope>
</reference>